<name>A0A2N0ZMY6_9BACI</name>
<dbReference type="AlphaFoldDB" id="A0A2N0ZMY6"/>
<gene>
    <name evidence="1" type="ORF">CWS20_00880</name>
</gene>
<dbReference type="GO" id="GO:0003677">
    <property type="term" value="F:DNA binding"/>
    <property type="evidence" value="ECO:0007669"/>
    <property type="project" value="UniProtKB-KW"/>
</dbReference>
<protein>
    <submittedName>
        <fullName evidence="1">DNA-binding protein</fullName>
    </submittedName>
</protein>
<evidence type="ECO:0000313" key="2">
    <source>
        <dbReference type="Proteomes" id="UP000233343"/>
    </source>
</evidence>
<dbReference type="InterPro" id="IPR017034">
    <property type="entry name" value="Abi_system_AbiD/AbiF"/>
</dbReference>
<dbReference type="Proteomes" id="UP000233343">
    <property type="component" value="Unassembled WGS sequence"/>
</dbReference>
<dbReference type="InterPro" id="IPR011664">
    <property type="entry name" value="Abi_system_AbiD/AbiF-like"/>
</dbReference>
<dbReference type="PIRSF" id="PIRSF034934">
    <property type="entry name" value="AbiF_AbiD"/>
    <property type="match status" value="1"/>
</dbReference>
<evidence type="ECO:0000313" key="1">
    <source>
        <dbReference type="EMBL" id="PKG30881.1"/>
    </source>
</evidence>
<keyword evidence="2" id="KW-1185">Reference proteome</keyword>
<keyword evidence="1" id="KW-0238">DNA-binding</keyword>
<dbReference type="EMBL" id="PISD01000003">
    <property type="protein sequence ID" value="PKG30881.1"/>
    <property type="molecule type" value="Genomic_DNA"/>
</dbReference>
<proteinExistence type="predicted"/>
<reference evidence="1 2" key="1">
    <citation type="journal article" date="2010" name="Int. J. Syst. Evol. Microbiol.">
        <title>Bacillus horneckiae sp. nov., isolated from a spacecraft-assembly clean room.</title>
        <authorList>
            <person name="Vaishampayan P."/>
            <person name="Probst A."/>
            <person name="Krishnamurthi S."/>
            <person name="Ghosh S."/>
            <person name="Osman S."/>
            <person name="McDowall A."/>
            <person name="Ruckmani A."/>
            <person name="Mayilraj S."/>
            <person name="Venkateswaran K."/>
        </authorList>
    </citation>
    <scope>NUCLEOTIDE SEQUENCE [LARGE SCALE GENOMIC DNA]</scope>
    <source>
        <strain evidence="2">1PO1SC</strain>
    </source>
</reference>
<comment type="caution">
    <text evidence="1">The sequence shown here is derived from an EMBL/GenBank/DDBJ whole genome shotgun (WGS) entry which is preliminary data.</text>
</comment>
<organism evidence="1 2">
    <name type="scientific">Cytobacillus horneckiae</name>
    <dbReference type="NCBI Taxonomy" id="549687"/>
    <lineage>
        <taxon>Bacteria</taxon>
        <taxon>Bacillati</taxon>
        <taxon>Bacillota</taxon>
        <taxon>Bacilli</taxon>
        <taxon>Bacillales</taxon>
        <taxon>Bacillaceae</taxon>
        <taxon>Cytobacillus</taxon>
    </lineage>
</organism>
<sequence>MISLNPEEDKSKIKAPTTYSEQIEIYRKRKLDIDNPDLAENTLKRINYYRLSAYALTLKDPISKDDFIEGTSFDRLLSLYEFDRKLRLLLLGALETIEIAFRTHISYEVAHKFGPLGYKDKENFINEKFHRESLEELDKLIQKSRKGELFVEHHFRKYSGELPIWAAIEVTSFGFLSKFYRNLNEDVKKFIAKHYYKVPYFYLESWLQTLSNVRNVCAHYARLYNKRLTFPPKLFKEEQKLFDRGYIFAGIYITLRLLSKNEGQRFHIDLEALISEYEQDIDFVHIGFPSNWNDLLSQAQPRK</sequence>
<accession>A0A2N0ZMY6</accession>
<dbReference type="Pfam" id="PF07751">
    <property type="entry name" value="Abi_2"/>
    <property type="match status" value="1"/>
</dbReference>